<proteinExistence type="inferred from homology"/>
<dbReference type="InterPro" id="IPR036962">
    <property type="entry name" value="Glyco_hydro_3_N_sf"/>
</dbReference>
<dbReference type="EC" id="3.2.1.52" evidence="3"/>
<protein>
    <recommendedName>
        <fullName evidence="3">beta-N-acetylhexosaminidase</fullName>
        <ecNumber evidence="3">3.2.1.52</ecNumber>
    </recommendedName>
</protein>
<dbReference type="Proteomes" id="UP001084197">
    <property type="component" value="Unassembled WGS sequence"/>
</dbReference>
<evidence type="ECO:0000313" key="7">
    <source>
        <dbReference type="EMBL" id="MCZ0701614.1"/>
    </source>
</evidence>
<dbReference type="GO" id="GO:0005975">
    <property type="term" value="P:carbohydrate metabolic process"/>
    <property type="evidence" value="ECO:0007669"/>
    <property type="project" value="InterPro"/>
</dbReference>
<dbReference type="InterPro" id="IPR001764">
    <property type="entry name" value="Glyco_hydro_3_N"/>
</dbReference>
<organism evidence="7 8">
    <name type="scientific">Natronobacillus azotifigens</name>
    <dbReference type="NCBI Taxonomy" id="472978"/>
    <lineage>
        <taxon>Bacteria</taxon>
        <taxon>Bacillati</taxon>
        <taxon>Bacillota</taxon>
        <taxon>Bacilli</taxon>
        <taxon>Bacillales</taxon>
        <taxon>Bacillaceae</taxon>
        <taxon>Natronobacillus</taxon>
    </lineage>
</organism>
<dbReference type="PROSITE" id="PS00775">
    <property type="entry name" value="GLYCOSYL_HYDROL_F3"/>
    <property type="match status" value="1"/>
</dbReference>
<evidence type="ECO:0000256" key="2">
    <source>
        <dbReference type="ARBA" id="ARBA00005336"/>
    </source>
</evidence>
<dbReference type="RefSeq" id="WP_268778386.1">
    <property type="nucleotide sequence ID" value="NZ_JAPRAT010000001.1"/>
</dbReference>
<gene>
    <name evidence="7" type="ORF">OWO01_00120</name>
</gene>
<dbReference type="EMBL" id="JAPRAT010000001">
    <property type="protein sequence ID" value="MCZ0701614.1"/>
    <property type="molecule type" value="Genomic_DNA"/>
</dbReference>
<dbReference type="Gene3D" id="3.40.50.1700">
    <property type="entry name" value="Glycoside hydrolase family 3 C-terminal domain"/>
    <property type="match status" value="1"/>
</dbReference>
<reference evidence="7" key="1">
    <citation type="submission" date="2022-11" db="EMBL/GenBank/DDBJ databases">
        <title>WGS of Natronobacillus azotifigens 24KS-1, an anaerobic diazotrophic haloalkaliphile from soda-rich habitats.</title>
        <authorList>
            <person name="Sorokin D.Y."/>
            <person name="Merkel A.Y."/>
        </authorList>
    </citation>
    <scope>NUCLEOTIDE SEQUENCE</scope>
    <source>
        <strain evidence="7">24KS-1</strain>
    </source>
</reference>
<dbReference type="Gene3D" id="3.20.20.300">
    <property type="entry name" value="Glycoside hydrolase, family 3, N-terminal domain"/>
    <property type="match status" value="1"/>
</dbReference>
<dbReference type="AlphaFoldDB" id="A0A9J6R8D7"/>
<comment type="catalytic activity">
    <reaction evidence="1">
        <text>Hydrolysis of terminal non-reducing N-acetyl-D-hexosamine residues in N-acetyl-beta-D-hexosaminides.</text>
        <dbReference type="EC" id="3.2.1.52"/>
    </reaction>
</comment>
<dbReference type="SUPFAM" id="SSF51445">
    <property type="entry name" value="(Trans)glycosidases"/>
    <property type="match status" value="1"/>
</dbReference>
<keyword evidence="5" id="KW-0326">Glycosidase</keyword>
<dbReference type="InterPro" id="IPR050226">
    <property type="entry name" value="NagZ_Beta-hexosaminidase"/>
</dbReference>
<dbReference type="Pfam" id="PF00933">
    <property type="entry name" value="Glyco_hydro_3"/>
    <property type="match status" value="1"/>
</dbReference>
<dbReference type="GO" id="GO:0009254">
    <property type="term" value="P:peptidoglycan turnover"/>
    <property type="evidence" value="ECO:0007669"/>
    <property type="project" value="TreeGrafter"/>
</dbReference>
<feature type="domain" description="Glycoside hydrolase family 3 N-terminal" evidence="6">
    <location>
        <begin position="27"/>
        <end position="347"/>
    </location>
</feature>
<evidence type="ECO:0000256" key="1">
    <source>
        <dbReference type="ARBA" id="ARBA00001231"/>
    </source>
</evidence>
<keyword evidence="8" id="KW-1185">Reference proteome</keyword>
<accession>A0A9J6R8D7</accession>
<evidence type="ECO:0000256" key="3">
    <source>
        <dbReference type="ARBA" id="ARBA00012663"/>
    </source>
</evidence>
<name>A0A9J6R8D7_9BACI</name>
<sequence length="570" mass="63568">MNHLREKPFNLNDSQIAWVKSSLDSLTIDEKISQLFCLIAYSSDQNYLKYLAKDLKVGGIMCRTMPKNEVLATVKGLQQESRIPMLISANLEAGGNGVCTEGTRIGSQMQVAATNNPEMATRLGEVCGKEGSALGVNWSFAPIIDIDYNFRNPITNTRTFGSNPEQVAELGKRYVEALQSYDVAAAIKHFPGDGVDERDQHLVTSINDFSTEKWDETFGNAYKASIDAGAKSVMIGHILQPAYTKYFNPEIKDEDILPASLSYELTTKLLKEKLGFNGLVITDSTTMAGMVIPMSREQAVPQTIAAGCDMFLFTKNIEEDFSFMKKGFENGVITPERLDEAVTKILALKASLNLPQKQKDRTLIPDEEQVDTFLGTDLHKQWEVECADQSITLVKEEKNVLPINSNKYKRVLVYGIETKQGNIGFGAKEGAVNAFVKKLENSGYVVDVFQPKPGFEGMMTPYNEIQENYDLIIYIANMATKSNQTIVRIEWEEPMGSNVPVYFTEVPTIFISLENPYHLIDVPRVKTYINTFGSSDVIINKLIEKLEGISSFKGVSPVDAFCGMWDTRLQ</sequence>
<evidence type="ECO:0000259" key="6">
    <source>
        <dbReference type="Pfam" id="PF00933"/>
    </source>
</evidence>
<comment type="similarity">
    <text evidence="2">Belongs to the glycosyl hydrolase 3 family.</text>
</comment>
<evidence type="ECO:0000256" key="4">
    <source>
        <dbReference type="ARBA" id="ARBA00022801"/>
    </source>
</evidence>
<dbReference type="GO" id="GO:0004563">
    <property type="term" value="F:beta-N-acetylhexosaminidase activity"/>
    <property type="evidence" value="ECO:0007669"/>
    <property type="project" value="UniProtKB-EC"/>
</dbReference>
<dbReference type="InterPro" id="IPR036881">
    <property type="entry name" value="Glyco_hydro_3_C_sf"/>
</dbReference>
<evidence type="ECO:0000313" key="8">
    <source>
        <dbReference type="Proteomes" id="UP001084197"/>
    </source>
</evidence>
<evidence type="ECO:0000256" key="5">
    <source>
        <dbReference type="ARBA" id="ARBA00023295"/>
    </source>
</evidence>
<keyword evidence="4 7" id="KW-0378">Hydrolase</keyword>
<dbReference type="InterPro" id="IPR017853">
    <property type="entry name" value="GH"/>
</dbReference>
<dbReference type="InterPro" id="IPR019800">
    <property type="entry name" value="Glyco_hydro_3_AS"/>
</dbReference>
<dbReference type="PANTHER" id="PTHR30480:SF13">
    <property type="entry name" value="BETA-HEXOSAMINIDASE"/>
    <property type="match status" value="1"/>
</dbReference>
<comment type="caution">
    <text evidence="7">The sequence shown here is derived from an EMBL/GenBank/DDBJ whole genome shotgun (WGS) entry which is preliminary data.</text>
</comment>
<dbReference type="PANTHER" id="PTHR30480">
    <property type="entry name" value="BETA-HEXOSAMINIDASE-RELATED"/>
    <property type="match status" value="1"/>
</dbReference>